<reference evidence="1 2" key="1">
    <citation type="submission" date="2013-09" db="EMBL/GenBank/DDBJ databases">
        <title>Corchorus capsularis genome sequencing.</title>
        <authorList>
            <person name="Alam M."/>
            <person name="Haque M.S."/>
            <person name="Islam M.S."/>
            <person name="Emdad E.M."/>
            <person name="Islam M.M."/>
            <person name="Ahmed B."/>
            <person name="Halim A."/>
            <person name="Hossen Q.M.M."/>
            <person name="Hossain M.Z."/>
            <person name="Ahmed R."/>
            <person name="Khan M.M."/>
            <person name="Islam R."/>
            <person name="Rashid M.M."/>
            <person name="Khan S.A."/>
            <person name="Rahman M.S."/>
            <person name="Alam M."/>
        </authorList>
    </citation>
    <scope>NUCLEOTIDE SEQUENCE [LARGE SCALE GENOMIC DNA]</scope>
    <source>
        <strain evidence="2">cv. CVL-1</strain>
        <tissue evidence="1">Whole seedling</tissue>
    </source>
</reference>
<gene>
    <name evidence="1" type="ORF">CCACVL1_18198</name>
</gene>
<dbReference type="EMBL" id="AWWV01011592">
    <property type="protein sequence ID" value="OMO71503.1"/>
    <property type="molecule type" value="Genomic_DNA"/>
</dbReference>
<dbReference type="Gramene" id="OMO71503">
    <property type="protein sequence ID" value="OMO71503"/>
    <property type="gene ID" value="CCACVL1_18198"/>
</dbReference>
<sequence>MKGYESKPWMYESKPWMNKFLGLFIGFMFRDFWRIQISKALCFGAGGDGDGVDGQKLGFSYLFLR</sequence>
<organism evidence="1 2">
    <name type="scientific">Corchorus capsularis</name>
    <name type="common">Jute</name>
    <dbReference type="NCBI Taxonomy" id="210143"/>
    <lineage>
        <taxon>Eukaryota</taxon>
        <taxon>Viridiplantae</taxon>
        <taxon>Streptophyta</taxon>
        <taxon>Embryophyta</taxon>
        <taxon>Tracheophyta</taxon>
        <taxon>Spermatophyta</taxon>
        <taxon>Magnoliopsida</taxon>
        <taxon>eudicotyledons</taxon>
        <taxon>Gunneridae</taxon>
        <taxon>Pentapetalae</taxon>
        <taxon>rosids</taxon>
        <taxon>malvids</taxon>
        <taxon>Malvales</taxon>
        <taxon>Malvaceae</taxon>
        <taxon>Grewioideae</taxon>
        <taxon>Apeibeae</taxon>
        <taxon>Corchorus</taxon>
    </lineage>
</organism>
<keyword evidence="2" id="KW-1185">Reference proteome</keyword>
<accession>A0A1R3HMI2</accession>
<name>A0A1R3HMI2_COCAP</name>
<protein>
    <submittedName>
        <fullName evidence="1">Uncharacterized protein</fullName>
    </submittedName>
</protein>
<evidence type="ECO:0000313" key="2">
    <source>
        <dbReference type="Proteomes" id="UP000188268"/>
    </source>
</evidence>
<dbReference type="Proteomes" id="UP000188268">
    <property type="component" value="Unassembled WGS sequence"/>
</dbReference>
<proteinExistence type="predicted"/>
<evidence type="ECO:0000313" key="1">
    <source>
        <dbReference type="EMBL" id="OMO71503.1"/>
    </source>
</evidence>
<dbReference type="AlphaFoldDB" id="A0A1R3HMI2"/>
<comment type="caution">
    <text evidence="1">The sequence shown here is derived from an EMBL/GenBank/DDBJ whole genome shotgun (WGS) entry which is preliminary data.</text>
</comment>